<protein>
    <recommendedName>
        <fullName evidence="3">Succinate dehydrogenase</fullName>
    </recommendedName>
</protein>
<gene>
    <name evidence="1" type="ORF">SAMN05444340_10766</name>
</gene>
<dbReference type="OrthoDB" id="7867642at2"/>
<dbReference type="STRING" id="321339.SAMN05444340_10766"/>
<evidence type="ECO:0000313" key="2">
    <source>
        <dbReference type="Proteomes" id="UP000199286"/>
    </source>
</evidence>
<reference evidence="1 2" key="1">
    <citation type="submission" date="2016-10" db="EMBL/GenBank/DDBJ databases">
        <authorList>
            <person name="de Groot N.N."/>
        </authorList>
    </citation>
    <scope>NUCLEOTIDE SEQUENCE [LARGE SCALE GENOMIC DNA]</scope>
    <source>
        <strain evidence="1 2">DSM 26880</strain>
    </source>
</reference>
<dbReference type="Proteomes" id="UP000199286">
    <property type="component" value="Unassembled WGS sequence"/>
</dbReference>
<evidence type="ECO:0000313" key="1">
    <source>
        <dbReference type="EMBL" id="SDY39834.1"/>
    </source>
</evidence>
<dbReference type="RefSeq" id="WP_089883056.1">
    <property type="nucleotide sequence ID" value="NZ_FNPF01000007.1"/>
</dbReference>
<sequence>MRGAFLAGAALTLAGCSPQVQDAFAREAARSVVTRVVVDRFPGLPVEPAIDCVIDNATAAQIRALAADAALGPTPATAEVVGQIITKPETLNCLGTRGLPVLLQQAG</sequence>
<dbReference type="PROSITE" id="PS51257">
    <property type="entry name" value="PROKAR_LIPOPROTEIN"/>
    <property type="match status" value="1"/>
</dbReference>
<evidence type="ECO:0008006" key="3">
    <source>
        <dbReference type="Google" id="ProtNLM"/>
    </source>
</evidence>
<keyword evidence="2" id="KW-1185">Reference proteome</keyword>
<dbReference type="EMBL" id="FNPF01000007">
    <property type="protein sequence ID" value="SDY39834.1"/>
    <property type="molecule type" value="Genomic_DNA"/>
</dbReference>
<organism evidence="1 2">
    <name type="scientific">Citreimonas salinaria</name>
    <dbReference type="NCBI Taxonomy" id="321339"/>
    <lineage>
        <taxon>Bacteria</taxon>
        <taxon>Pseudomonadati</taxon>
        <taxon>Pseudomonadota</taxon>
        <taxon>Alphaproteobacteria</taxon>
        <taxon>Rhodobacterales</taxon>
        <taxon>Roseobacteraceae</taxon>
        <taxon>Citreimonas</taxon>
    </lineage>
</organism>
<name>A0A1H3JKT2_9RHOB</name>
<dbReference type="AlphaFoldDB" id="A0A1H3JKT2"/>
<proteinExistence type="predicted"/>
<accession>A0A1H3JKT2</accession>